<protein>
    <recommendedName>
        <fullName evidence="2">Activator of Hsp90 ATPase homologue 1/2-like C-terminal domain-containing protein</fullName>
    </recommendedName>
</protein>
<evidence type="ECO:0000256" key="1">
    <source>
        <dbReference type="ARBA" id="ARBA00006817"/>
    </source>
</evidence>
<evidence type="ECO:0000313" key="4">
    <source>
        <dbReference type="Proteomes" id="UP000288227"/>
    </source>
</evidence>
<reference evidence="3 4" key="1">
    <citation type="submission" date="2018-11" db="EMBL/GenBank/DDBJ databases">
        <title>Chryseotalea sanarue gen. nov., sp., nov., a member of the family Cytophagaceae, isolated from a brackish lake in Hamamatsu Japan.</title>
        <authorList>
            <person name="Maejima Y."/>
            <person name="Iino T."/>
            <person name="Muraguchi Y."/>
            <person name="Fukuda K."/>
            <person name="Ohkuma M."/>
            <person name="Moriuchi R."/>
            <person name="Dohra H."/>
            <person name="Kimbara K."/>
            <person name="Shintani M."/>
        </authorList>
    </citation>
    <scope>NUCLEOTIDE SEQUENCE [LARGE SCALE GENOMIC DNA]</scope>
    <source>
        <strain evidence="3 4">Ys</strain>
    </source>
</reference>
<evidence type="ECO:0000313" key="3">
    <source>
        <dbReference type="EMBL" id="GCC53412.1"/>
    </source>
</evidence>
<dbReference type="InterPro" id="IPR023393">
    <property type="entry name" value="START-like_dom_sf"/>
</dbReference>
<comment type="caution">
    <text evidence="3">The sequence shown here is derived from an EMBL/GenBank/DDBJ whole genome shotgun (WGS) entry which is preliminary data.</text>
</comment>
<organism evidence="3 4">
    <name type="scientific">Chryseotalea sanaruensis</name>
    <dbReference type="NCBI Taxonomy" id="2482724"/>
    <lineage>
        <taxon>Bacteria</taxon>
        <taxon>Pseudomonadati</taxon>
        <taxon>Bacteroidota</taxon>
        <taxon>Cytophagia</taxon>
        <taxon>Cytophagales</taxon>
        <taxon>Chryseotaleaceae</taxon>
        <taxon>Chryseotalea</taxon>
    </lineage>
</organism>
<feature type="domain" description="Activator of Hsp90 ATPase homologue 1/2-like C-terminal" evidence="2">
    <location>
        <begin position="12"/>
        <end position="148"/>
    </location>
</feature>
<keyword evidence="4" id="KW-1185">Reference proteome</keyword>
<dbReference type="InterPro" id="IPR013538">
    <property type="entry name" value="ASHA1/2-like_C"/>
</dbReference>
<name>A0A401UEW6_9BACT</name>
<comment type="similarity">
    <text evidence="1">Belongs to the AHA1 family.</text>
</comment>
<accession>A0A401UEW6</accession>
<dbReference type="Gene3D" id="3.30.530.20">
    <property type="match status" value="1"/>
</dbReference>
<dbReference type="RefSeq" id="WP_246011947.1">
    <property type="nucleotide sequence ID" value="NZ_BHXQ01000007.1"/>
</dbReference>
<dbReference type="SUPFAM" id="SSF55961">
    <property type="entry name" value="Bet v1-like"/>
    <property type="match status" value="1"/>
</dbReference>
<dbReference type="EMBL" id="BHXQ01000007">
    <property type="protein sequence ID" value="GCC53412.1"/>
    <property type="molecule type" value="Genomic_DNA"/>
</dbReference>
<sequence length="151" mass="17352">MMEKLHFDIEIKASPEKVFTDMLADKTYREWTSEFNPSSRFEGSWEKNAKILFVGTSAEGKREGMVARIKENIPNQYISIEHYGLVNGDEEVTTGEEITAWAGSHENYTFKAVPEGTKLSIELDSNEEFKGYFEESWPRALAKLKSICERK</sequence>
<dbReference type="CDD" id="cd07814">
    <property type="entry name" value="SRPBCC_CalC_Aha1-like"/>
    <property type="match status" value="1"/>
</dbReference>
<proteinExistence type="inferred from homology"/>
<dbReference type="AlphaFoldDB" id="A0A401UEW6"/>
<evidence type="ECO:0000259" key="2">
    <source>
        <dbReference type="Pfam" id="PF08327"/>
    </source>
</evidence>
<dbReference type="Proteomes" id="UP000288227">
    <property type="component" value="Unassembled WGS sequence"/>
</dbReference>
<gene>
    <name evidence="3" type="ORF">SanaruYs_36560</name>
</gene>
<dbReference type="Pfam" id="PF08327">
    <property type="entry name" value="AHSA1"/>
    <property type="match status" value="1"/>
</dbReference>